<keyword evidence="2" id="KW-1185">Reference proteome</keyword>
<organism evidence="1 2">
    <name type="scientific">Schistosoma mattheei</name>
    <dbReference type="NCBI Taxonomy" id="31246"/>
    <lineage>
        <taxon>Eukaryota</taxon>
        <taxon>Metazoa</taxon>
        <taxon>Spiralia</taxon>
        <taxon>Lophotrochozoa</taxon>
        <taxon>Platyhelminthes</taxon>
        <taxon>Trematoda</taxon>
        <taxon>Digenea</taxon>
        <taxon>Strigeidida</taxon>
        <taxon>Schistosomatoidea</taxon>
        <taxon>Schistosomatidae</taxon>
        <taxon>Schistosoma</taxon>
    </lineage>
</organism>
<evidence type="ECO:0000313" key="1">
    <source>
        <dbReference type="EMBL" id="VDP04744.1"/>
    </source>
</evidence>
<dbReference type="EMBL" id="UZAL01011129">
    <property type="protein sequence ID" value="VDP04744.1"/>
    <property type="molecule type" value="Genomic_DNA"/>
</dbReference>
<gene>
    <name evidence="1" type="ORF">SMTD_LOCUS4266</name>
</gene>
<dbReference type="AlphaFoldDB" id="A0A3P8BHR6"/>
<proteinExistence type="predicted"/>
<reference evidence="1 2" key="1">
    <citation type="submission" date="2018-11" db="EMBL/GenBank/DDBJ databases">
        <authorList>
            <consortium name="Pathogen Informatics"/>
        </authorList>
    </citation>
    <scope>NUCLEOTIDE SEQUENCE [LARGE SCALE GENOMIC DNA]</scope>
    <source>
        <strain>Denwood</strain>
        <strain evidence="2">Zambia</strain>
    </source>
</reference>
<accession>A0A3P8BHR6</accession>
<feature type="non-terminal residue" evidence="1">
    <location>
        <position position="143"/>
    </location>
</feature>
<dbReference type="Proteomes" id="UP000269396">
    <property type="component" value="Unassembled WGS sequence"/>
</dbReference>
<sequence>MLNKQFILISTSSNQPIHNSILILPSQTQFNHRIQICLDGISGINLSIMKHFNEISYSSNRTFHARLHCLLLIPNDKRYSHSIINELYHGYLIKSVISSPIYNSYYTMELNCKLDLQLPTSWFIAYQQYNYQPNLINNQNNNN</sequence>
<protein>
    <submittedName>
        <fullName evidence="1">Uncharacterized protein</fullName>
    </submittedName>
</protein>
<name>A0A3P8BHR6_9TREM</name>
<evidence type="ECO:0000313" key="2">
    <source>
        <dbReference type="Proteomes" id="UP000269396"/>
    </source>
</evidence>